<gene>
    <name evidence="2" type="primary">wcwT</name>
    <name evidence="1" type="ORF">SPC11B_0015</name>
    <name evidence="2" type="ORF">SPC11C_0015</name>
</gene>
<name>Q4K246_STREE</name>
<evidence type="ECO:0000313" key="1">
    <source>
        <dbReference type="EMBL" id="CAI33150.1"/>
    </source>
</evidence>
<dbReference type="CDD" id="cd04647">
    <property type="entry name" value="LbH_MAT_like"/>
    <property type="match status" value="1"/>
</dbReference>
<protein>
    <submittedName>
        <fullName evidence="2">Putative acetyl transferase</fullName>
    </submittedName>
</protein>
<dbReference type="EMBL" id="CR931655">
    <property type="protein sequence ID" value="CAI33170.1"/>
    <property type="molecule type" value="Genomic_DNA"/>
</dbReference>
<keyword evidence="2" id="KW-0808">Transferase</keyword>
<dbReference type="PANTHER" id="PTHR23416">
    <property type="entry name" value="SIALIC ACID SYNTHASE-RELATED"/>
    <property type="match status" value="1"/>
</dbReference>
<dbReference type="SUPFAM" id="SSF51161">
    <property type="entry name" value="Trimeric LpxA-like enzymes"/>
    <property type="match status" value="1"/>
</dbReference>
<dbReference type="InterPro" id="IPR051159">
    <property type="entry name" value="Hexapeptide_acetyltransf"/>
</dbReference>
<dbReference type="Gene3D" id="2.160.10.10">
    <property type="entry name" value="Hexapeptide repeat proteins"/>
    <property type="match status" value="1"/>
</dbReference>
<dbReference type="PANTHER" id="PTHR23416:SF78">
    <property type="entry name" value="LIPOPOLYSACCHARIDE BIOSYNTHESIS O-ACETYL TRANSFERASE WBBJ-RELATED"/>
    <property type="match status" value="1"/>
</dbReference>
<dbReference type="InterPro" id="IPR011004">
    <property type="entry name" value="Trimer_LpxA-like_sf"/>
</dbReference>
<accession>Q4K246</accession>
<dbReference type="InterPro" id="IPR001451">
    <property type="entry name" value="Hexapep"/>
</dbReference>
<reference evidence="2" key="1">
    <citation type="journal article" date="2006" name="PLoS Genet.">
        <title>Genetic analysis of the capsular biosynthetic locus from all 90 pneumococcal serotypes.</title>
        <authorList>
            <person name="Bentley S.D."/>
            <person name="Aanensen D.M."/>
            <person name="Mavroidi A."/>
            <person name="Saunders D."/>
            <person name="Rabbinowitsch E."/>
            <person name="Collins M."/>
            <person name="Donohoe K."/>
            <person name="Harris D."/>
            <person name="Murphy L."/>
            <person name="Quail M.A."/>
            <person name="Samuel G."/>
            <person name="Skovsted I.C."/>
            <person name="Kaltoft M.S."/>
            <person name="Barrell B."/>
            <person name="Reeves P.R."/>
            <person name="Parkhill J."/>
            <person name="Spratt B.G."/>
        </authorList>
    </citation>
    <scope>NUCLEOTIDE SEQUENCE</scope>
    <source>
        <strain evidence="1">8087/40</strain>
        <strain evidence="2">Eddy nr. 53</strain>
    </source>
</reference>
<dbReference type="AlphaFoldDB" id="Q4K246"/>
<sequence>MLNSLIRRFNQIFYSYRVRRKAAVAKGRVYTGGKTFVTSNTYLSENVSFNGMSMFGEGRISIGRNFHSGINCQIITSFHDYDTGTKIPYDNKYIHKDVIIDDNVWIGNNVIILGGSRIGEGAVIQAGSTVVGEIPPGAIAGGHPARVFKFRNMKHYEELKRLEQFY</sequence>
<dbReference type="EMBL" id="CR931654">
    <property type="protein sequence ID" value="CAI33150.1"/>
    <property type="molecule type" value="Genomic_DNA"/>
</dbReference>
<dbReference type="RefSeq" id="WP_050076588.1">
    <property type="nucleotide sequence ID" value="NZ_CPUH01000049.1"/>
</dbReference>
<proteinExistence type="predicted"/>
<evidence type="ECO:0000313" key="2">
    <source>
        <dbReference type="EMBL" id="CAI33170.1"/>
    </source>
</evidence>
<dbReference type="GO" id="GO:0016740">
    <property type="term" value="F:transferase activity"/>
    <property type="evidence" value="ECO:0007669"/>
    <property type="project" value="UniProtKB-KW"/>
</dbReference>
<organism evidence="2">
    <name type="scientific">Streptococcus pneumoniae</name>
    <dbReference type="NCBI Taxonomy" id="1313"/>
    <lineage>
        <taxon>Bacteria</taxon>
        <taxon>Bacillati</taxon>
        <taxon>Bacillota</taxon>
        <taxon>Bacilli</taxon>
        <taxon>Lactobacillales</taxon>
        <taxon>Streptococcaceae</taxon>
        <taxon>Streptococcus</taxon>
    </lineage>
</organism>
<dbReference type="Pfam" id="PF00132">
    <property type="entry name" value="Hexapep"/>
    <property type="match status" value="1"/>
</dbReference>